<proteinExistence type="predicted"/>
<dbReference type="GO" id="GO:0005975">
    <property type="term" value="P:carbohydrate metabolic process"/>
    <property type="evidence" value="ECO:0007669"/>
    <property type="project" value="InterPro"/>
</dbReference>
<dbReference type="AlphaFoldDB" id="A0A7R9KGE8"/>
<reference evidence="3" key="1">
    <citation type="submission" date="2020-11" db="EMBL/GenBank/DDBJ databases">
        <authorList>
            <person name="Tran Van P."/>
        </authorList>
    </citation>
    <scope>NUCLEOTIDE SEQUENCE</scope>
</reference>
<protein>
    <recommendedName>
        <fullName evidence="2">GH16 domain-containing protein</fullName>
    </recommendedName>
</protein>
<dbReference type="InterPro" id="IPR000757">
    <property type="entry name" value="Beta-glucanase-like"/>
</dbReference>
<feature type="domain" description="GH16" evidence="2">
    <location>
        <begin position="9"/>
        <end position="261"/>
    </location>
</feature>
<evidence type="ECO:0000313" key="4">
    <source>
        <dbReference type="Proteomes" id="UP000759131"/>
    </source>
</evidence>
<keyword evidence="4" id="KW-1185">Reference proteome</keyword>
<gene>
    <name evidence="3" type="ORF">OSB1V03_LOCUS3097</name>
</gene>
<evidence type="ECO:0000256" key="1">
    <source>
        <dbReference type="SAM" id="Phobius"/>
    </source>
</evidence>
<dbReference type="InterPro" id="IPR050546">
    <property type="entry name" value="Glycosyl_Hydrlase_16"/>
</dbReference>
<dbReference type="EMBL" id="OC855785">
    <property type="protein sequence ID" value="CAD7622634.1"/>
    <property type="molecule type" value="Genomic_DNA"/>
</dbReference>
<name>A0A7R9KGE8_9ACAR</name>
<dbReference type="CDD" id="cd08023">
    <property type="entry name" value="GH16_laminarinase_like"/>
    <property type="match status" value="1"/>
</dbReference>
<dbReference type="EMBL" id="CAJPIZ010001210">
    <property type="protein sequence ID" value="CAG2103064.1"/>
    <property type="molecule type" value="Genomic_DNA"/>
</dbReference>
<dbReference type="Pfam" id="PF00722">
    <property type="entry name" value="Glyco_hydro_16"/>
    <property type="match status" value="1"/>
</dbReference>
<keyword evidence="1" id="KW-1133">Transmembrane helix</keyword>
<keyword evidence="1" id="KW-0812">Transmembrane</keyword>
<accession>A0A7R9KGE8</accession>
<dbReference type="SUPFAM" id="SSF49899">
    <property type="entry name" value="Concanavalin A-like lectins/glucanases"/>
    <property type="match status" value="1"/>
</dbReference>
<sequence length="374" mass="42674">MGLILFTILGIDCTTNEWQLVWSDKFDGQYLNRTLWEVEDEWNRRQCTRAKELNLLNCYADQRRNIHLINGTLAITPAREWSTYSQKELKAYTSAVITSRANWTYGRFEIRASLPQGKMLTPAIYMESVNGSLHLATNGFIELVTNRQEQSIVGGGYYGQSNTNDPEYPIGGNSTRLGDFHTYTLEWTPGWMRWSRGIDFNISRRLSDDYDRPFRLVINLFVGGNTQYLFPGQTLTDDDYRGWKCSAIIVDYVRVYQWSHVDNVTESTPQFVESHVNNVTVIKTLPADRLYSGHICEAAMAYVNKNDPDHGAITLVYLIAGLVLGLIFIALLVFNVYTYVTQKRLKAKNSAELNGDGDKLTEITLNDSTVNYCV</sequence>
<dbReference type="InterPro" id="IPR013320">
    <property type="entry name" value="ConA-like_dom_sf"/>
</dbReference>
<dbReference type="OrthoDB" id="6512727at2759"/>
<dbReference type="PANTHER" id="PTHR10963:SF60">
    <property type="entry name" value="GRAM-NEGATIVE BACTERIA-BINDING PROTEIN 1-RELATED"/>
    <property type="match status" value="1"/>
</dbReference>
<dbReference type="Proteomes" id="UP000759131">
    <property type="component" value="Unassembled WGS sequence"/>
</dbReference>
<dbReference type="GO" id="GO:0004553">
    <property type="term" value="F:hydrolase activity, hydrolyzing O-glycosyl compounds"/>
    <property type="evidence" value="ECO:0007669"/>
    <property type="project" value="InterPro"/>
</dbReference>
<evidence type="ECO:0000313" key="3">
    <source>
        <dbReference type="EMBL" id="CAD7622634.1"/>
    </source>
</evidence>
<dbReference type="PROSITE" id="PS51762">
    <property type="entry name" value="GH16_2"/>
    <property type="match status" value="1"/>
</dbReference>
<evidence type="ECO:0000259" key="2">
    <source>
        <dbReference type="PROSITE" id="PS51762"/>
    </source>
</evidence>
<dbReference type="Gene3D" id="2.60.120.200">
    <property type="match status" value="1"/>
</dbReference>
<feature type="transmembrane region" description="Helical" evidence="1">
    <location>
        <begin position="315"/>
        <end position="340"/>
    </location>
</feature>
<dbReference type="PANTHER" id="PTHR10963">
    <property type="entry name" value="GLYCOSYL HYDROLASE-RELATED"/>
    <property type="match status" value="1"/>
</dbReference>
<keyword evidence="1" id="KW-0472">Membrane</keyword>
<organism evidence="3">
    <name type="scientific">Medioppia subpectinata</name>
    <dbReference type="NCBI Taxonomy" id="1979941"/>
    <lineage>
        <taxon>Eukaryota</taxon>
        <taxon>Metazoa</taxon>
        <taxon>Ecdysozoa</taxon>
        <taxon>Arthropoda</taxon>
        <taxon>Chelicerata</taxon>
        <taxon>Arachnida</taxon>
        <taxon>Acari</taxon>
        <taxon>Acariformes</taxon>
        <taxon>Sarcoptiformes</taxon>
        <taxon>Oribatida</taxon>
        <taxon>Brachypylina</taxon>
        <taxon>Oppioidea</taxon>
        <taxon>Oppiidae</taxon>
        <taxon>Medioppia</taxon>
    </lineage>
</organism>